<dbReference type="Gene3D" id="2.10.25.10">
    <property type="entry name" value="Laminin"/>
    <property type="match status" value="1"/>
</dbReference>
<dbReference type="WBParaSite" id="Gr19_v10_g9335.t1">
    <property type="protein sequence ID" value="Gr19_v10_g9335.t1"/>
    <property type="gene ID" value="Gr19_v10_g9335"/>
</dbReference>
<evidence type="ECO:0000256" key="1">
    <source>
        <dbReference type="SAM" id="SignalP"/>
    </source>
</evidence>
<feature type="signal peptide" evidence="1">
    <location>
        <begin position="1"/>
        <end position="20"/>
    </location>
</feature>
<evidence type="ECO:0000313" key="3">
    <source>
        <dbReference type="WBParaSite" id="Gr19_v10_g9335.t1"/>
    </source>
</evidence>
<organism evidence="2 3">
    <name type="scientific">Globodera rostochiensis</name>
    <name type="common">Golden nematode worm</name>
    <name type="synonym">Heterodera rostochiensis</name>
    <dbReference type="NCBI Taxonomy" id="31243"/>
    <lineage>
        <taxon>Eukaryota</taxon>
        <taxon>Metazoa</taxon>
        <taxon>Ecdysozoa</taxon>
        <taxon>Nematoda</taxon>
        <taxon>Chromadorea</taxon>
        <taxon>Rhabditida</taxon>
        <taxon>Tylenchina</taxon>
        <taxon>Tylenchomorpha</taxon>
        <taxon>Tylenchoidea</taxon>
        <taxon>Heteroderidae</taxon>
        <taxon>Heteroderinae</taxon>
        <taxon>Globodera</taxon>
    </lineage>
</organism>
<sequence>MMFKILCLAFCCFIVPTIIALNHKNCICPQNEEPGQQRCNKCEPSCKVPKPKICTRVHCRQCSCDCVHGLNLIGCRPPPIYPSSGNRLTMFKNGILFCIFMDIMLLLCAEADEVCNCPSNEQPGQLRCAGCEPTCNNPKPEICTLMHCTCSCDCMPGMFRDSQTNQCVTQEQCAAPAKERVK</sequence>
<feature type="chain" id="PRO_5036745508" evidence="1">
    <location>
        <begin position="21"/>
        <end position="182"/>
    </location>
</feature>
<dbReference type="AlphaFoldDB" id="A0A914IBL6"/>
<name>A0A914IBL6_GLORO</name>
<keyword evidence="1" id="KW-0732">Signal</keyword>
<dbReference type="Proteomes" id="UP000887572">
    <property type="component" value="Unplaced"/>
</dbReference>
<reference evidence="3" key="1">
    <citation type="submission" date="2022-11" db="UniProtKB">
        <authorList>
            <consortium name="WormBaseParasite"/>
        </authorList>
    </citation>
    <scope>IDENTIFICATION</scope>
</reference>
<keyword evidence="2" id="KW-1185">Reference proteome</keyword>
<evidence type="ECO:0000313" key="2">
    <source>
        <dbReference type="Proteomes" id="UP000887572"/>
    </source>
</evidence>
<accession>A0A914IBL6</accession>
<protein>
    <submittedName>
        <fullName evidence="3">Uncharacterized protein</fullName>
    </submittedName>
</protein>
<proteinExistence type="predicted"/>